<feature type="domain" description="UVR" evidence="14">
    <location>
        <begin position="201"/>
        <end position="236"/>
    </location>
</feature>
<evidence type="ECO:0000256" key="12">
    <source>
        <dbReference type="ARBA" id="ARBA00077138"/>
    </source>
</evidence>
<evidence type="ECO:0000313" key="18">
    <source>
        <dbReference type="Proteomes" id="UP000243900"/>
    </source>
</evidence>
<comment type="caution">
    <text evidence="17">The sequence shown here is derived from an EMBL/GenBank/DDBJ whole genome shotgun (WGS) entry which is preliminary data.</text>
</comment>
<dbReference type="FunFam" id="3.40.1440.10:FF:000001">
    <property type="entry name" value="UvrABC system protein C"/>
    <property type="match status" value="1"/>
</dbReference>
<dbReference type="Gene3D" id="3.30.420.340">
    <property type="entry name" value="UvrC, RNAse H endonuclease domain"/>
    <property type="match status" value="1"/>
</dbReference>
<evidence type="ECO:0000259" key="15">
    <source>
        <dbReference type="PROSITE" id="PS50164"/>
    </source>
</evidence>
<dbReference type="SUPFAM" id="SSF47781">
    <property type="entry name" value="RuvA domain 2-like"/>
    <property type="match status" value="1"/>
</dbReference>
<dbReference type="Pfam" id="PF02151">
    <property type="entry name" value="UVR"/>
    <property type="match status" value="1"/>
</dbReference>
<dbReference type="InterPro" id="IPR004791">
    <property type="entry name" value="UvrC"/>
</dbReference>
<proteinExistence type="inferred from homology"/>
<dbReference type="GO" id="GO:0003677">
    <property type="term" value="F:DNA binding"/>
    <property type="evidence" value="ECO:0007669"/>
    <property type="project" value="UniProtKB-UniRule"/>
</dbReference>
<gene>
    <name evidence="13 17" type="primary">uvrC</name>
    <name evidence="17" type="ORF">C5O18_07345</name>
</gene>
<accession>A0A2P6ARK0</accession>
<keyword evidence="18" id="KW-1185">Reference proteome</keyword>
<evidence type="ECO:0000256" key="11">
    <source>
        <dbReference type="ARBA" id="ARBA00067419"/>
    </source>
</evidence>
<evidence type="ECO:0000256" key="1">
    <source>
        <dbReference type="ARBA" id="ARBA00004496"/>
    </source>
</evidence>
<dbReference type="RefSeq" id="WP_105192794.1">
    <property type="nucleotide sequence ID" value="NZ_PTQZ01000177.1"/>
</dbReference>
<dbReference type="PROSITE" id="PS50164">
    <property type="entry name" value="GIY_YIG"/>
    <property type="match status" value="1"/>
</dbReference>
<comment type="subcellular location">
    <subcellularLocation>
        <location evidence="1 13">Cytoplasm</location>
    </subcellularLocation>
</comment>
<dbReference type="InterPro" id="IPR001943">
    <property type="entry name" value="UVR_dom"/>
</dbReference>
<dbReference type="Proteomes" id="UP000243900">
    <property type="component" value="Unassembled WGS sequence"/>
</dbReference>
<dbReference type="HAMAP" id="MF_00203">
    <property type="entry name" value="UvrC"/>
    <property type="match status" value="1"/>
</dbReference>
<dbReference type="Pfam" id="PF22920">
    <property type="entry name" value="UvrC_RNaseH"/>
    <property type="match status" value="1"/>
</dbReference>
<dbReference type="CDD" id="cd10434">
    <property type="entry name" value="GIY-YIG_UvrC_Cho"/>
    <property type="match status" value="1"/>
</dbReference>
<dbReference type="Gene3D" id="3.40.1440.10">
    <property type="entry name" value="GIY-YIG endonuclease"/>
    <property type="match status" value="1"/>
</dbReference>
<keyword evidence="6 13" id="KW-0234">DNA repair</keyword>
<evidence type="ECO:0000256" key="9">
    <source>
        <dbReference type="ARBA" id="ARBA00061531"/>
    </source>
</evidence>
<dbReference type="GO" id="GO:0009380">
    <property type="term" value="C:excinuclease repair complex"/>
    <property type="evidence" value="ECO:0007669"/>
    <property type="project" value="InterPro"/>
</dbReference>
<keyword evidence="3 13" id="KW-0227">DNA damage</keyword>
<comment type="similarity">
    <text evidence="9 13">Belongs to the UvrC family.</text>
</comment>
<keyword evidence="4 13" id="KW-0228">DNA excision</keyword>
<dbReference type="GO" id="GO:0006289">
    <property type="term" value="P:nucleotide-excision repair"/>
    <property type="evidence" value="ECO:0007669"/>
    <property type="project" value="UniProtKB-UniRule"/>
</dbReference>
<dbReference type="InterPro" id="IPR036876">
    <property type="entry name" value="UVR_dom_sf"/>
</dbReference>
<name>A0A2P6ARK0_9GAMM</name>
<dbReference type="FunFam" id="1.10.150.20:FF:000005">
    <property type="entry name" value="UvrABC system protein C"/>
    <property type="match status" value="1"/>
</dbReference>
<comment type="function">
    <text evidence="8 13">The UvrABC repair system catalyzes the recognition and processing of DNA lesions. UvrC both incises the 5' and 3' sides of the lesion. The N-terminal half is responsible for the 3' incision and the C-terminal half is responsible for the 5' incision.</text>
</comment>
<dbReference type="InterPro" id="IPR035901">
    <property type="entry name" value="GIY-YIG_endonuc_sf"/>
</dbReference>
<evidence type="ECO:0000256" key="8">
    <source>
        <dbReference type="ARBA" id="ARBA00059452"/>
    </source>
</evidence>
<dbReference type="FunFam" id="3.30.420.340:FF:000001">
    <property type="entry name" value="UvrABC system protein C"/>
    <property type="match status" value="1"/>
</dbReference>
<feature type="domain" description="UvrC family homology region profile" evidence="16">
    <location>
        <begin position="251"/>
        <end position="483"/>
    </location>
</feature>
<protein>
    <recommendedName>
        <fullName evidence="11 13">UvrABC system protein C</fullName>
        <shortName evidence="13">Protein UvrC</shortName>
    </recommendedName>
    <alternativeName>
        <fullName evidence="12 13">Excinuclease ABC subunit C</fullName>
    </alternativeName>
</protein>
<evidence type="ECO:0000256" key="6">
    <source>
        <dbReference type="ARBA" id="ARBA00023204"/>
    </source>
</evidence>
<evidence type="ECO:0000313" key="17">
    <source>
        <dbReference type="EMBL" id="PQA37814.1"/>
    </source>
</evidence>
<dbReference type="Gene3D" id="1.10.150.20">
    <property type="entry name" value="5' to 3' exonuclease, C-terminal subdomain"/>
    <property type="match status" value="1"/>
</dbReference>
<dbReference type="OrthoDB" id="9804933at2"/>
<dbReference type="InterPro" id="IPR000305">
    <property type="entry name" value="GIY-YIG_endonuc"/>
</dbReference>
<dbReference type="PANTHER" id="PTHR30562">
    <property type="entry name" value="UVRC/OXIDOREDUCTASE"/>
    <property type="match status" value="1"/>
</dbReference>
<organism evidence="17 18">
    <name type="scientific">Amnimonas aquatica</name>
    <dbReference type="NCBI Taxonomy" id="2094561"/>
    <lineage>
        <taxon>Bacteria</taxon>
        <taxon>Pseudomonadati</taxon>
        <taxon>Pseudomonadota</taxon>
        <taxon>Gammaproteobacteria</taxon>
        <taxon>Moraxellales</taxon>
        <taxon>Moraxellaceae</taxon>
        <taxon>Amnimonas</taxon>
    </lineage>
</organism>
<sequence length="610" mass="67557">MAALRAQLRTLPQLPGVYRMLAADGGVLYVGKAKALKSRVGSYFLKQVASPKTRALVERIHGIEITITASETEALLMEQTLIKALKPPYNILLRDDKSYPYVFLSEADTFPRLAFHRGGKRQKGRYFGPFPGSGAVRDSLNLLQKLFQVRQCEDSTFRNRERPCLQYQIKRCRAPCVGYVSADDYRRDVDNTRLFLEGRNEEVTDNLIARMSMASEALDFERAAVYRDQLAALRRVQEQQFVLRDVGSADVFGVAAQPGGVCVHVLQVRDGHVLGGKAWYPPLFGETAVTDILTEFLPSYYLQAAVGEAAGGRELPREIITPVELPEAALLAEAVRQQYGREVEIRSRVREARAAWLEMAQRNAESGLASTLANRGHIAQRFADLQRVLERDAPVTRMECFDISHTMGEATVASCVVFDGQGPKKSDYRRFNIEGITPGDDYAAMHQALTRRYSRLLKDEAVLPDILFIDGGKGQLAQAVDVLAELGVHQVQLIGIAKGEGRKPGLETLHFPDGGTLSLSADSPALHLIQHIRDEAHRFAITGHRERRAKARRTSTLEGIPGVGPTRRRALIQHFGGLQEVMRASERDLATVPGISATLAQAIHAALHSH</sequence>
<dbReference type="Pfam" id="PF01541">
    <property type="entry name" value="GIY-YIG"/>
    <property type="match status" value="1"/>
</dbReference>
<dbReference type="EMBL" id="PTQZ01000177">
    <property type="protein sequence ID" value="PQA37814.1"/>
    <property type="molecule type" value="Genomic_DNA"/>
</dbReference>
<comment type="subunit">
    <text evidence="10 13">Interacts with UvrB in an incision complex.</text>
</comment>
<evidence type="ECO:0000256" key="7">
    <source>
        <dbReference type="ARBA" id="ARBA00023236"/>
    </source>
</evidence>
<dbReference type="InterPro" id="IPR001162">
    <property type="entry name" value="UvrC_RNase_H_dom"/>
</dbReference>
<evidence type="ECO:0000256" key="3">
    <source>
        <dbReference type="ARBA" id="ARBA00022763"/>
    </source>
</evidence>
<dbReference type="InterPro" id="IPR003583">
    <property type="entry name" value="Hlx-hairpin-Hlx_DNA-bd_motif"/>
</dbReference>
<reference evidence="18" key="1">
    <citation type="submission" date="2018-02" db="EMBL/GenBank/DDBJ databases">
        <title>Genome sequencing of Solimonas sp. HR-BB.</title>
        <authorList>
            <person name="Lee Y."/>
            <person name="Jeon C.O."/>
        </authorList>
    </citation>
    <scope>NUCLEOTIDE SEQUENCE [LARGE SCALE GENOMIC DNA]</scope>
    <source>
        <strain evidence="18">HR-E</strain>
    </source>
</reference>
<dbReference type="GO" id="GO:0009381">
    <property type="term" value="F:excinuclease ABC activity"/>
    <property type="evidence" value="ECO:0007669"/>
    <property type="project" value="UniProtKB-UniRule"/>
</dbReference>
<dbReference type="InterPro" id="IPR050066">
    <property type="entry name" value="UvrABC_protein_C"/>
</dbReference>
<dbReference type="Pfam" id="PF08459">
    <property type="entry name" value="UvrC_RNaseH_dom"/>
    <property type="match status" value="1"/>
</dbReference>
<evidence type="ECO:0000256" key="5">
    <source>
        <dbReference type="ARBA" id="ARBA00022881"/>
    </source>
</evidence>
<dbReference type="SUPFAM" id="SSF46600">
    <property type="entry name" value="C-terminal UvrC-binding domain of UvrB"/>
    <property type="match status" value="1"/>
</dbReference>
<dbReference type="NCBIfam" id="TIGR00194">
    <property type="entry name" value="uvrC"/>
    <property type="match status" value="1"/>
</dbReference>
<keyword evidence="2 13" id="KW-0963">Cytoplasm</keyword>
<evidence type="ECO:0000259" key="16">
    <source>
        <dbReference type="PROSITE" id="PS50165"/>
    </source>
</evidence>
<evidence type="ECO:0000259" key="14">
    <source>
        <dbReference type="PROSITE" id="PS50151"/>
    </source>
</evidence>
<dbReference type="SMART" id="SM00465">
    <property type="entry name" value="GIYc"/>
    <property type="match status" value="1"/>
</dbReference>
<dbReference type="NCBIfam" id="NF001824">
    <property type="entry name" value="PRK00558.1-5"/>
    <property type="match status" value="1"/>
</dbReference>
<dbReference type="PANTHER" id="PTHR30562:SF1">
    <property type="entry name" value="UVRABC SYSTEM PROTEIN C"/>
    <property type="match status" value="1"/>
</dbReference>
<dbReference type="InterPro" id="IPR047296">
    <property type="entry name" value="GIY-YIG_UvrC_Cho"/>
</dbReference>
<dbReference type="Pfam" id="PF14520">
    <property type="entry name" value="HHH_5"/>
    <property type="match status" value="1"/>
</dbReference>
<dbReference type="GO" id="GO:0009432">
    <property type="term" value="P:SOS response"/>
    <property type="evidence" value="ECO:0007669"/>
    <property type="project" value="UniProtKB-UniRule"/>
</dbReference>
<dbReference type="AlphaFoldDB" id="A0A2P6ARK0"/>
<feature type="domain" description="GIY-YIG" evidence="15">
    <location>
        <begin position="13"/>
        <end position="91"/>
    </location>
</feature>
<dbReference type="SUPFAM" id="SSF82771">
    <property type="entry name" value="GIY-YIG endonuclease"/>
    <property type="match status" value="1"/>
</dbReference>
<dbReference type="PROSITE" id="PS50165">
    <property type="entry name" value="UVRC"/>
    <property type="match status" value="1"/>
</dbReference>
<evidence type="ECO:0000256" key="2">
    <source>
        <dbReference type="ARBA" id="ARBA00022490"/>
    </source>
</evidence>
<keyword evidence="7 13" id="KW-0742">SOS response</keyword>
<keyword evidence="5 13" id="KW-0267">Excision nuclease</keyword>
<evidence type="ECO:0000256" key="4">
    <source>
        <dbReference type="ARBA" id="ARBA00022769"/>
    </source>
</evidence>
<evidence type="ECO:0000256" key="10">
    <source>
        <dbReference type="ARBA" id="ARBA00062841"/>
    </source>
</evidence>
<dbReference type="Gene3D" id="4.10.860.10">
    <property type="entry name" value="UVR domain"/>
    <property type="match status" value="1"/>
</dbReference>
<dbReference type="InterPro" id="IPR010994">
    <property type="entry name" value="RuvA_2-like"/>
</dbReference>
<dbReference type="SMART" id="SM00278">
    <property type="entry name" value="HhH1"/>
    <property type="match status" value="2"/>
</dbReference>
<dbReference type="InterPro" id="IPR038476">
    <property type="entry name" value="UvrC_RNase_H_dom_sf"/>
</dbReference>
<dbReference type="GO" id="GO:0005737">
    <property type="term" value="C:cytoplasm"/>
    <property type="evidence" value="ECO:0007669"/>
    <property type="project" value="UniProtKB-SubCell"/>
</dbReference>
<evidence type="ECO:0000256" key="13">
    <source>
        <dbReference type="HAMAP-Rule" id="MF_00203"/>
    </source>
</evidence>
<dbReference type="PROSITE" id="PS50151">
    <property type="entry name" value="UVR"/>
    <property type="match status" value="1"/>
</dbReference>